<comment type="caution">
    <text evidence="8">The sequence shown here is derived from an EMBL/GenBank/DDBJ whole genome shotgun (WGS) entry which is preliminary data.</text>
</comment>
<gene>
    <name evidence="8" type="ORF">Ocin01_16721</name>
</gene>
<feature type="non-terminal residue" evidence="8">
    <location>
        <position position="1"/>
    </location>
</feature>
<evidence type="ECO:0000259" key="7">
    <source>
        <dbReference type="PROSITE" id="PS50157"/>
    </source>
</evidence>
<dbReference type="PROSITE" id="PS50157">
    <property type="entry name" value="ZINC_FINGER_C2H2_2"/>
    <property type="match status" value="5"/>
</dbReference>
<dbReference type="PANTHER" id="PTHR24409">
    <property type="entry name" value="ZINC FINGER PROTEIN 142"/>
    <property type="match status" value="1"/>
</dbReference>
<evidence type="ECO:0000256" key="6">
    <source>
        <dbReference type="SAM" id="MobiDB-lite"/>
    </source>
</evidence>
<dbReference type="Proteomes" id="UP000094527">
    <property type="component" value="Unassembled WGS sequence"/>
</dbReference>
<feature type="domain" description="C2H2-type" evidence="7">
    <location>
        <begin position="176"/>
        <end position="204"/>
    </location>
</feature>
<evidence type="ECO:0000256" key="4">
    <source>
        <dbReference type="ARBA" id="ARBA00022833"/>
    </source>
</evidence>
<keyword evidence="4" id="KW-0862">Zinc</keyword>
<dbReference type="Gene3D" id="3.30.160.60">
    <property type="entry name" value="Classic Zinc Finger"/>
    <property type="match status" value="6"/>
</dbReference>
<dbReference type="PANTHER" id="PTHR24409:SF295">
    <property type="entry name" value="AZ2-RELATED"/>
    <property type="match status" value="1"/>
</dbReference>
<dbReference type="STRING" id="48709.A0A1D2MAG1"/>
<dbReference type="SMART" id="SM00355">
    <property type="entry name" value="ZnF_C2H2"/>
    <property type="match status" value="6"/>
</dbReference>
<dbReference type="GO" id="GO:0000981">
    <property type="term" value="F:DNA-binding transcription factor activity, RNA polymerase II-specific"/>
    <property type="evidence" value="ECO:0007669"/>
    <property type="project" value="TreeGrafter"/>
</dbReference>
<feature type="domain" description="C2H2-type" evidence="7">
    <location>
        <begin position="89"/>
        <end position="117"/>
    </location>
</feature>
<evidence type="ECO:0000313" key="8">
    <source>
        <dbReference type="EMBL" id="ODM89960.1"/>
    </source>
</evidence>
<feature type="domain" description="C2H2-type" evidence="7">
    <location>
        <begin position="205"/>
        <end position="233"/>
    </location>
</feature>
<evidence type="ECO:0000256" key="2">
    <source>
        <dbReference type="ARBA" id="ARBA00022737"/>
    </source>
</evidence>
<feature type="region of interest" description="Disordered" evidence="6">
    <location>
        <begin position="12"/>
        <end position="33"/>
    </location>
</feature>
<accession>A0A1D2MAG1</accession>
<protein>
    <submittedName>
        <fullName evidence="8">Putative zinc finger protein</fullName>
    </submittedName>
</protein>
<keyword evidence="3 5" id="KW-0863">Zinc-finger</keyword>
<keyword evidence="9" id="KW-1185">Reference proteome</keyword>
<evidence type="ECO:0000256" key="1">
    <source>
        <dbReference type="ARBA" id="ARBA00022723"/>
    </source>
</evidence>
<evidence type="ECO:0000256" key="5">
    <source>
        <dbReference type="PROSITE-ProRule" id="PRU00042"/>
    </source>
</evidence>
<dbReference type="Pfam" id="PF00096">
    <property type="entry name" value="zf-C2H2"/>
    <property type="match status" value="3"/>
</dbReference>
<organism evidence="8 9">
    <name type="scientific">Orchesella cincta</name>
    <name type="common">Springtail</name>
    <name type="synonym">Podura cincta</name>
    <dbReference type="NCBI Taxonomy" id="48709"/>
    <lineage>
        <taxon>Eukaryota</taxon>
        <taxon>Metazoa</taxon>
        <taxon>Ecdysozoa</taxon>
        <taxon>Arthropoda</taxon>
        <taxon>Hexapoda</taxon>
        <taxon>Collembola</taxon>
        <taxon>Entomobryomorpha</taxon>
        <taxon>Entomobryoidea</taxon>
        <taxon>Orchesellidae</taxon>
        <taxon>Orchesellinae</taxon>
        <taxon>Orchesella</taxon>
    </lineage>
</organism>
<evidence type="ECO:0000313" key="9">
    <source>
        <dbReference type="Proteomes" id="UP000094527"/>
    </source>
</evidence>
<feature type="domain" description="C2H2-type" evidence="7">
    <location>
        <begin position="147"/>
        <end position="175"/>
    </location>
</feature>
<reference evidence="8 9" key="1">
    <citation type="journal article" date="2016" name="Genome Biol. Evol.">
        <title>Gene Family Evolution Reflects Adaptation to Soil Environmental Stressors in the Genome of the Collembolan Orchesella cincta.</title>
        <authorList>
            <person name="Faddeeva-Vakhrusheva A."/>
            <person name="Derks M.F."/>
            <person name="Anvar S.Y."/>
            <person name="Agamennone V."/>
            <person name="Suring W."/>
            <person name="Smit S."/>
            <person name="van Straalen N.M."/>
            <person name="Roelofs D."/>
        </authorList>
    </citation>
    <scope>NUCLEOTIDE SEQUENCE [LARGE SCALE GENOMIC DNA]</scope>
    <source>
        <tissue evidence="8">Mixed pool</tissue>
    </source>
</reference>
<dbReference type="AlphaFoldDB" id="A0A1D2MAG1"/>
<keyword evidence="2" id="KW-0677">Repeat</keyword>
<dbReference type="SUPFAM" id="SSF57667">
    <property type="entry name" value="beta-beta-alpha zinc fingers"/>
    <property type="match status" value="4"/>
</dbReference>
<dbReference type="InterPro" id="IPR036236">
    <property type="entry name" value="Znf_C2H2_sf"/>
</dbReference>
<dbReference type="GO" id="GO:0005634">
    <property type="term" value="C:nucleus"/>
    <property type="evidence" value="ECO:0007669"/>
    <property type="project" value="TreeGrafter"/>
</dbReference>
<evidence type="ECO:0000256" key="3">
    <source>
        <dbReference type="ARBA" id="ARBA00022771"/>
    </source>
</evidence>
<dbReference type="GO" id="GO:0008270">
    <property type="term" value="F:zinc ion binding"/>
    <property type="evidence" value="ECO:0007669"/>
    <property type="project" value="UniProtKB-KW"/>
</dbReference>
<name>A0A1D2MAG1_ORCCI</name>
<dbReference type="GO" id="GO:0000977">
    <property type="term" value="F:RNA polymerase II transcription regulatory region sequence-specific DNA binding"/>
    <property type="evidence" value="ECO:0007669"/>
    <property type="project" value="TreeGrafter"/>
</dbReference>
<dbReference type="InterPro" id="IPR013087">
    <property type="entry name" value="Znf_C2H2_type"/>
</dbReference>
<dbReference type="PROSITE" id="PS00028">
    <property type="entry name" value="ZINC_FINGER_C2H2_1"/>
    <property type="match status" value="4"/>
</dbReference>
<dbReference type="EMBL" id="LJIJ01002270">
    <property type="protein sequence ID" value="ODM89960.1"/>
    <property type="molecule type" value="Genomic_DNA"/>
</dbReference>
<proteinExistence type="predicted"/>
<feature type="domain" description="C2H2-type" evidence="7">
    <location>
        <begin position="41"/>
        <end position="68"/>
    </location>
</feature>
<keyword evidence="1" id="KW-0479">Metal-binding</keyword>
<dbReference type="OrthoDB" id="3069995at2759"/>
<sequence>CFIKLKRLKSCKLPSSSSSRRQNRGTKSPKTIRNTASKKEYKCTICFKPYRSYQGLAHHKRSHTNERPYGCKIVPEILNPQSIQTLKSHFCPQCPASFALSSGLRSHIRVVHEKDQRTKRKCNICHKILAKSHIAAHLKCHAKKMPFACVMCDKPFYALNNLKLHIQTKHLQERPFSCSKCPATFPVKYNLTHHILRVHIFDEWYTLKCVCDKTFHTEYALNQHMTSHTGEKHYKCATCGKRYGSSADLQRDVVSMNTFLRTRERNRFRISCARLDLAKMFPYIPSGGIQNTQ</sequence>
<dbReference type="Pfam" id="PF13912">
    <property type="entry name" value="zf-C2H2_6"/>
    <property type="match status" value="2"/>
</dbReference>